<sequence>MTRSLSSVEPHLVLNLRPYKTATAMWNYLHTVYNQDNSAKHFQLEYEMANFTQGNAYLSELLHEEQHIVTQATMEHRANVSAPVFVAYAAQNRNKGRDMCVVQCFSCKDFGHIARDCPKKFCNYCNHTVSFKPWYFDSGASNHMTNIVLSLSNVRNYDGNLKINTVDGSSLPISVVGDVFSSLTNDQVLGKMIVKGPKVGRLFPLHVSPSTIIPSFPLLSFACNVDGSRHKMWHRCLGHPNSDALRTLFNSGLLGNKACSSLDLSFDCTSCKLGKSKVLPFPHPASRASQCFDIIHSDVWGIAPIVSHAHYKYFVTFIDDFSRSTWVYFLRAKAEVFLVFKCFLVLIETQFSTSIKVLHSDSSGKYMSNEFQDFLQSKGIISQRSCPSTPQQNSVAERKNRHLLDVLRTLLLDSSVPPRFWCEALSTAVHLINRLPSPMLNHVSHFSKLFGHSPLYFNLRTFGCVCFVHLPTHERHKLTAQSVKCAFLGYAIPHKGYVCYDPHARCIRVSRNVIFFENQYFFPSHVELPSTSVSLLSSFSESPTIVERFKPGFVYERRSRHESGSTSSVPSSDLDPTPNPALASTTLRRSTRLSRPPDWYGFFSPVSLVATLSTISIPSCYKQAMEHECWQNAMQAELQALKENHTWDIVPCPPTVKPIGSKWVFSTKLCYDGSLDRYKARLVALGNKQEYGVDYEETFAPVVKMTTV</sequence>
<dbReference type="EMBL" id="QGNW01000051">
    <property type="protein sequence ID" value="RVX06394.1"/>
    <property type="molecule type" value="Genomic_DNA"/>
</dbReference>
<dbReference type="PANTHER" id="PTHR42648:SF26">
    <property type="entry name" value="INTEGRASE CATALYTIC DOMAIN-CONTAINING PROTEIN"/>
    <property type="match status" value="1"/>
</dbReference>
<dbReference type="Pfam" id="PF13976">
    <property type="entry name" value="gag_pre-integrs"/>
    <property type="match status" value="1"/>
</dbReference>
<dbReference type="InterPro" id="IPR036397">
    <property type="entry name" value="RNaseH_sf"/>
</dbReference>
<evidence type="ECO:0000256" key="1">
    <source>
        <dbReference type="ARBA" id="ARBA00022723"/>
    </source>
</evidence>
<dbReference type="GO" id="GO:0016787">
    <property type="term" value="F:hydrolase activity"/>
    <property type="evidence" value="ECO:0007669"/>
    <property type="project" value="UniProtKB-KW"/>
</dbReference>
<dbReference type="Gene3D" id="4.10.60.10">
    <property type="entry name" value="Zinc finger, CCHC-type"/>
    <property type="match status" value="1"/>
</dbReference>
<dbReference type="SMART" id="SM00343">
    <property type="entry name" value="ZnF_C2HC"/>
    <property type="match status" value="1"/>
</dbReference>
<dbReference type="Pfam" id="PF00098">
    <property type="entry name" value="zf-CCHC"/>
    <property type="match status" value="1"/>
</dbReference>
<dbReference type="InterPro" id="IPR013103">
    <property type="entry name" value="RVT_2"/>
</dbReference>
<dbReference type="Gene3D" id="3.30.420.10">
    <property type="entry name" value="Ribonuclease H-like superfamily/Ribonuclease H"/>
    <property type="match status" value="1"/>
</dbReference>
<dbReference type="InterPro" id="IPR039537">
    <property type="entry name" value="Retrotran_Ty1/copia-like"/>
</dbReference>
<keyword evidence="3" id="KW-0863">Zinc-finger</keyword>
<dbReference type="Pfam" id="PF00665">
    <property type="entry name" value="rve"/>
    <property type="match status" value="1"/>
</dbReference>
<dbReference type="Pfam" id="PF07727">
    <property type="entry name" value="RVT_2"/>
    <property type="match status" value="1"/>
</dbReference>
<keyword evidence="2" id="KW-0378">Hydrolase</keyword>
<keyword evidence="3" id="KW-0862">Zinc</keyword>
<comment type="caution">
    <text evidence="7">The sequence shown here is derived from an EMBL/GenBank/DDBJ whole genome shotgun (WGS) entry which is preliminary data.</text>
</comment>
<dbReference type="PANTHER" id="PTHR42648">
    <property type="entry name" value="TRANSPOSASE, PUTATIVE-RELATED"/>
    <property type="match status" value="1"/>
</dbReference>
<feature type="domain" description="Integrase catalytic" evidence="6">
    <location>
        <begin position="278"/>
        <end position="462"/>
    </location>
</feature>
<protein>
    <submittedName>
        <fullName evidence="7">Retrovirus-related Pol polyprotein from transposon TNT 1-94</fullName>
    </submittedName>
</protein>
<accession>A0A438JBR9</accession>
<dbReference type="InterPro" id="IPR057670">
    <property type="entry name" value="SH3_retrovirus"/>
</dbReference>
<dbReference type="InterPro" id="IPR001878">
    <property type="entry name" value="Znf_CCHC"/>
</dbReference>
<organism evidence="7 8">
    <name type="scientific">Vitis vinifera</name>
    <name type="common">Grape</name>
    <dbReference type="NCBI Taxonomy" id="29760"/>
    <lineage>
        <taxon>Eukaryota</taxon>
        <taxon>Viridiplantae</taxon>
        <taxon>Streptophyta</taxon>
        <taxon>Embryophyta</taxon>
        <taxon>Tracheophyta</taxon>
        <taxon>Spermatophyta</taxon>
        <taxon>Magnoliopsida</taxon>
        <taxon>eudicotyledons</taxon>
        <taxon>Gunneridae</taxon>
        <taxon>Pentapetalae</taxon>
        <taxon>rosids</taxon>
        <taxon>Vitales</taxon>
        <taxon>Vitaceae</taxon>
        <taxon>Viteae</taxon>
        <taxon>Vitis</taxon>
    </lineage>
</organism>
<evidence type="ECO:0000256" key="3">
    <source>
        <dbReference type="PROSITE-ProRule" id="PRU00047"/>
    </source>
</evidence>
<feature type="domain" description="CCHC-type" evidence="5">
    <location>
        <begin position="104"/>
        <end position="119"/>
    </location>
</feature>
<name>A0A438JBR9_VITVI</name>
<dbReference type="SUPFAM" id="SSF57756">
    <property type="entry name" value="Retrovirus zinc finger-like domains"/>
    <property type="match status" value="1"/>
</dbReference>
<dbReference type="PROSITE" id="PS50994">
    <property type="entry name" value="INTEGRASE"/>
    <property type="match status" value="1"/>
</dbReference>
<dbReference type="InterPro" id="IPR025724">
    <property type="entry name" value="GAG-pre-integrase_dom"/>
</dbReference>
<dbReference type="GO" id="GO:0015074">
    <property type="term" value="P:DNA integration"/>
    <property type="evidence" value="ECO:0007669"/>
    <property type="project" value="InterPro"/>
</dbReference>
<gene>
    <name evidence="7" type="primary">POLX_148</name>
    <name evidence="7" type="ORF">CK203_023628</name>
</gene>
<dbReference type="InterPro" id="IPR012337">
    <property type="entry name" value="RNaseH-like_sf"/>
</dbReference>
<evidence type="ECO:0000259" key="6">
    <source>
        <dbReference type="PROSITE" id="PS50994"/>
    </source>
</evidence>
<evidence type="ECO:0000313" key="8">
    <source>
        <dbReference type="Proteomes" id="UP000288805"/>
    </source>
</evidence>
<evidence type="ECO:0000259" key="5">
    <source>
        <dbReference type="PROSITE" id="PS50158"/>
    </source>
</evidence>
<dbReference type="GO" id="GO:0003676">
    <property type="term" value="F:nucleic acid binding"/>
    <property type="evidence" value="ECO:0007669"/>
    <property type="project" value="InterPro"/>
</dbReference>
<dbReference type="GO" id="GO:0008270">
    <property type="term" value="F:zinc ion binding"/>
    <property type="evidence" value="ECO:0007669"/>
    <property type="project" value="UniProtKB-KW"/>
</dbReference>
<proteinExistence type="predicted"/>
<dbReference type="InterPro" id="IPR036875">
    <property type="entry name" value="Znf_CCHC_sf"/>
</dbReference>
<dbReference type="SUPFAM" id="SSF53098">
    <property type="entry name" value="Ribonuclease H-like"/>
    <property type="match status" value="1"/>
</dbReference>
<dbReference type="Proteomes" id="UP000288805">
    <property type="component" value="Unassembled WGS sequence"/>
</dbReference>
<keyword evidence="1" id="KW-0479">Metal-binding</keyword>
<evidence type="ECO:0000256" key="4">
    <source>
        <dbReference type="SAM" id="MobiDB-lite"/>
    </source>
</evidence>
<dbReference type="AlphaFoldDB" id="A0A438JBR9"/>
<evidence type="ECO:0000313" key="7">
    <source>
        <dbReference type="EMBL" id="RVX06394.1"/>
    </source>
</evidence>
<dbReference type="Pfam" id="PF25597">
    <property type="entry name" value="SH3_retrovirus"/>
    <property type="match status" value="1"/>
</dbReference>
<reference evidence="7 8" key="1">
    <citation type="journal article" date="2018" name="PLoS Genet.">
        <title>Population sequencing reveals clonal diversity and ancestral inbreeding in the grapevine cultivar Chardonnay.</title>
        <authorList>
            <person name="Roach M.J."/>
            <person name="Johnson D.L."/>
            <person name="Bohlmann J."/>
            <person name="van Vuuren H.J."/>
            <person name="Jones S.J."/>
            <person name="Pretorius I.S."/>
            <person name="Schmidt S.A."/>
            <person name="Borneman A.R."/>
        </authorList>
    </citation>
    <scope>NUCLEOTIDE SEQUENCE [LARGE SCALE GENOMIC DNA]</scope>
    <source>
        <strain evidence="8">cv. Chardonnay</strain>
        <tissue evidence="7">Leaf</tissue>
    </source>
</reference>
<evidence type="ECO:0000256" key="2">
    <source>
        <dbReference type="ARBA" id="ARBA00022801"/>
    </source>
</evidence>
<dbReference type="PROSITE" id="PS50158">
    <property type="entry name" value="ZF_CCHC"/>
    <property type="match status" value="1"/>
</dbReference>
<dbReference type="InterPro" id="IPR001584">
    <property type="entry name" value="Integrase_cat-core"/>
</dbReference>
<feature type="region of interest" description="Disordered" evidence="4">
    <location>
        <begin position="559"/>
        <end position="587"/>
    </location>
</feature>